<evidence type="ECO:0000313" key="2">
    <source>
        <dbReference type="EMBL" id="GIF59582.1"/>
    </source>
</evidence>
<proteinExistence type="predicted"/>
<name>A0ABQ4C9X4_9ACTN</name>
<keyword evidence="3" id="KW-1185">Reference proteome</keyword>
<feature type="compositionally biased region" description="Low complexity" evidence="1">
    <location>
        <begin position="24"/>
        <end position="38"/>
    </location>
</feature>
<evidence type="ECO:0000256" key="1">
    <source>
        <dbReference type="SAM" id="MobiDB-lite"/>
    </source>
</evidence>
<feature type="region of interest" description="Disordered" evidence="1">
    <location>
        <begin position="22"/>
        <end position="81"/>
    </location>
</feature>
<dbReference type="EMBL" id="BONC01000050">
    <property type="protein sequence ID" value="GIF59582.1"/>
    <property type="molecule type" value="Genomic_DNA"/>
</dbReference>
<reference evidence="2 3" key="1">
    <citation type="submission" date="2021-01" db="EMBL/GenBank/DDBJ databases">
        <title>Whole genome shotgun sequence of Asanoa iriomotensis NBRC 100142.</title>
        <authorList>
            <person name="Komaki H."/>
            <person name="Tamura T."/>
        </authorList>
    </citation>
    <scope>NUCLEOTIDE SEQUENCE [LARGE SCALE GENOMIC DNA]</scope>
    <source>
        <strain evidence="2 3">NBRC 100142</strain>
    </source>
</reference>
<accession>A0ABQ4C9X4</accession>
<dbReference type="Proteomes" id="UP000624325">
    <property type="component" value="Unassembled WGS sequence"/>
</dbReference>
<gene>
    <name evidence="2" type="ORF">Air01nite_56770</name>
</gene>
<comment type="caution">
    <text evidence="2">The sequence shown here is derived from an EMBL/GenBank/DDBJ whole genome shotgun (WGS) entry which is preliminary data.</text>
</comment>
<sequence length="81" mass="8540">MPERSSLTQVSSVCAAPLVPQATSALPETASAPEASAPRMSVRRDKEERVNESKAAASGDSGGCERLRIEGLPEWPSWGDS</sequence>
<evidence type="ECO:0000313" key="3">
    <source>
        <dbReference type="Proteomes" id="UP000624325"/>
    </source>
</evidence>
<feature type="compositionally biased region" description="Basic and acidic residues" evidence="1">
    <location>
        <begin position="42"/>
        <end position="52"/>
    </location>
</feature>
<organism evidence="2 3">
    <name type="scientific">Asanoa iriomotensis</name>
    <dbReference type="NCBI Taxonomy" id="234613"/>
    <lineage>
        <taxon>Bacteria</taxon>
        <taxon>Bacillati</taxon>
        <taxon>Actinomycetota</taxon>
        <taxon>Actinomycetes</taxon>
        <taxon>Micromonosporales</taxon>
        <taxon>Micromonosporaceae</taxon>
        <taxon>Asanoa</taxon>
    </lineage>
</organism>
<protein>
    <submittedName>
        <fullName evidence="2">Uncharacterized protein</fullName>
    </submittedName>
</protein>